<comment type="caution">
    <text evidence="1">The sequence shown here is derived from an EMBL/GenBank/DDBJ whole genome shotgun (WGS) entry which is preliminary data.</text>
</comment>
<name>X1VZQ6_9ZZZZ</name>
<dbReference type="EMBL" id="BARW01035244">
    <property type="protein sequence ID" value="GAJ18870.1"/>
    <property type="molecule type" value="Genomic_DNA"/>
</dbReference>
<gene>
    <name evidence="1" type="ORF">S12H4_55017</name>
</gene>
<dbReference type="AlphaFoldDB" id="X1VZQ6"/>
<evidence type="ECO:0000313" key="1">
    <source>
        <dbReference type="EMBL" id="GAJ18870.1"/>
    </source>
</evidence>
<organism evidence="1">
    <name type="scientific">marine sediment metagenome</name>
    <dbReference type="NCBI Taxonomy" id="412755"/>
    <lineage>
        <taxon>unclassified sequences</taxon>
        <taxon>metagenomes</taxon>
        <taxon>ecological metagenomes</taxon>
    </lineage>
</organism>
<accession>X1VZQ6</accession>
<reference evidence="1" key="1">
    <citation type="journal article" date="2014" name="Front. Microbiol.">
        <title>High frequency of phylogenetically diverse reductive dehalogenase-homologous genes in deep subseafloor sedimentary metagenomes.</title>
        <authorList>
            <person name="Kawai M."/>
            <person name="Futagami T."/>
            <person name="Toyoda A."/>
            <person name="Takaki Y."/>
            <person name="Nishi S."/>
            <person name="Hori S."/>
            <person name="Arai W."/>
            <person name="Tsubouchi T."/>
            <person name="Morono Y."/>
            <person name="Uchiyama I."/>
            <person name="Ito T."/>
            <person name="Fujiyama A."/>
            <person name="Inagaki F."/>
            <person name="Takami H."/>
        </authorList>
    </citation>
    <scope>NUCLEOTIDE SEQUENCE</scope>
    <source>
        <strain evidence="1">Expedition CK06-06</strain>
    </source>
</reference>
<sequence length="110" mass="13208">ERSFFSTERYRWDFDDKDRAAGWEQYDTSQDAWYFGVWVNKKLLQIRTYAEGDLTLVKCPDAAHFNAEIKSMNEFYEEGFVAKTIDMDAKMTVFRQDRSLFFIEEIKTEK</sequence>
<proteinExistence type="predicted"/>
<protein>
    <submittedName>
        <fullName evidence="1">Uncharacterized protein</fullName>
    </submittedName>
</protein>
<feature type="non-terminal residue" evidence="1">
    <location>
        <position position="1"/>
    </location>
</feature>